<dbReference type="EMBL" id="HE573027">
    <property type="protein sequence ID" value="CCC53641.1"/>
    <property type="molecule type" value="Genomic_DNA"/>
</dbReference>
<feature type="transmembrane region" description="Helical" evidence="1">
    <location>
        <begin position="37"/>
        <end position="56"/>
    </location>
</feature>
<dbReference type="InterPro" id="IPR003377">
    <property type="entry name" value="Cornichon"/>
</dbReference>
<dbReference type="SMART" id="SM01398">
    <property type="entry name" value="Cornichon"/>
    <property type="match status" value="1"/>
</dbReference>
<dbReference type="GO" id="GO:0016192">
    <property type="term" value="P:vesicle-mediated transport"/>
    <property type="evidence" value="ECO:0007669"/>
    <property type="project" value="InterPro"/>
</dbReference>
<reference evidence="2" key="1">
    <citation type="journal article" date="2012" name="Proc. Natl. Acad. Sci. U.S.A.">
        <title>Antigenic diversity is generated by distinct evolutionary mechanisms in African trypanosome species.</title>
        <authorList>
            <person name="Jackson A.P."/>
            <person name="Berry A."/>
            <person name="Aslett M."/>
            <person name="Allison H.C."/>
            <person name="Burton P."/>
            <person name="Vavrova-Anderson J."/>
            <person name="Brown R."/>
            <person name="Browne H."/>
            <person name="Corton N."/>
            <person name="Hauser H."/>
            <person name="Gamble J."/>
            <person name="Gilderthorp R."/>
            <person name="Marcello L."/>
            <person name="McQuillan J."/>
            <person name="Otto T.D."/>
            <person name="Quail M.A."/>
            <person name="Sanders M.J."/>
            <person name="van Tonder A."/>
            <person name="Ginger M.L."/>
            <person name="Field M.C."/>
            <person name="Barry J.D."/>
            <person name="Hertz-Fowler C."/>
            <person name="Berriman M."/>
        </authorList>
    </citation>
    <scope>NUCLEOTIDE SEQUENCE</scope>
    <source>
        <strain evidence="2">Y486</strain>
    </source>
</reference>
<name>G0UCT1_TRYVY</name>
<sequence length="192" mass="22721">MDNSQRFYDALAMQGSWVRVLVTQRHRPHTSRVRKQAMLFAFMHLCFLLVFAMHFFHTIVAWVLAFLLQTAAVFVSVLHLVFVLEYEDRTNNAMELEQQLNPLIIAELSIRLFSLVHLFMLRWWISLVFSLAEPLYDYWIFRRGAFLVDATSAWKQLRLLRLDARLRIVYHAILLVFSSIALVFSIVEERES</sequence>
<dbReference type="AlphaFoldDB" id="G0UCT1"/>
<keyword evidence="1" id="KW-1133">Transmembrane helix</keyword>
<evidence type="ECO:0000313" key="2">
    <source>
        <dbReference type="EMBL" id="CCC53641.1"/>
    </source>
</evidence>
<feature type="transmembrane region" description="Helical" evidence="1">
    <location>
        <begin position="168"/>
        <end position="187"/>
    </location>
</feature>
<gene>
    <name evidence="2" type="ORF">TVY486_1111250</name>
</gene>
<feature type="transmembrane region" description="Helical" evidence="1">
    <location>
        <begin position="104"/>
        <end position="125"/>
    </location>
</feature>
<dbReference type="Pfam" id="PF03311">
    <property type="entry name" value="Cornichon"/>
    <property type="match status" value="1"/>
</dbReference>
<evidence type="ECO:0008006" key="3">
    <source>
        <dbReference type="Google" id="ProtNLM"/>
    </source>
</evidence>
<organism evidence="2">
    <name type="scientific">Trypanosoma vivax (strain Y486)</name>
    <dbReference type="NCBI Taxonomy" id="1055687"/>
    <lineage>
        <taxon>Eukaryota</taxon>
        <taxon>Discoba</taxon>
        <taxon>Euglenozoa</taxon>
        <taxon>Kinetoplastea</taxon>
        <taxon>Metakinetoplastina</taxon>
        <taxon>Trypanosomatida</taxon>
        <taxon>Trypanosomatidae</taxon>
        <taxon>Trypanosoma</taxon>
        <taxon>Duttonella</taxon>
    </lineage>
</organism>
<dbReference type="VEuPathDB" id="TriTrypDB:TvY486_1111250"/>
<evidence type="ECO:0000256" key="1">
    <source>
        <dbReference type="SAM" id="Phobius"/>
    </source>
</evidence>
<feature type="transmembrane region" description="Helical" evidence="1">
    <location>
        <begin position="62"/>
        <end position="84"/>
    </location>
</feature>
<keyword evidence="1" id="KW-0472">Membrane</keyword>
<proteinExistence type="predicted"/>
<accession>G0UCT1</accession>
<protein>
    <recommendedName>
        <fullName evidence="3">Cornichon protein</fullName>
    </recommendedName>
</protein>
<dbReference type="OMA" id="CLMHLAL"/>
<keyword evidence="1" id="KW-0812">Transmembrane</keyword>